<accession>A0AAE3ZBU0</accession>
<dbReference type="AlphaFoldDB" id="A0AAE3ZBU0"/>
<dbReference type="EMBL" id="JAVDXW010000001">
    <property type="protein sequence ID" value="MDR7300965.1"/>
    <property type="molecule type" value="Genomic_DNA"/>
</dbReference>
<sequence>MTTTIKIPDELRDRIASRAHERHVTQAEIVAEALDALERREFWSAVGAGYQRLQQDADAWSDYVSERDEWVQAPLTDNLR</sequence>
<gene>
    <name evidence="1" type="ORF">JOF55_001146</name>
</gene>
<evidence type="ECO:0000313" key="2">
    <source>
        <dbReference type="Proteomes" id="UP001180845"/>
    </source>
</evidence>
<dbReference type="CDD" id="cd21631">
    <property type="entry name" value="RHH_CopG_NikR-like"/>
    <property type="match status" value="1"/>
</dbReference>
<comment type="caution">
    <text evidence="1">The sequence shown here is derived from an EMBL/GenBank/DDBJ whole genome shotgun (WGS) entry which is preliminary data.</text>
</comment>
<name>A0AAE3ZBU0_9ACTN</name>
<protein>
    <submittedName>
        <fullName evidence="1">Transcriptional regulator</fullName>
    </submittedName>
</protein>
<evidence type="ECO:0000313" key="1">
    <source>
        <dbReference type="EMBL" id="MDR7300965.1"/>
    </source>
</evidence>
<dbReference type="RefSeq" id="WP_310270589.1">
    <property type="nucleotide sequence ID" value="NZ_JAVDXW010000001.1"/>
</dbReference>
<reference evidence="1" key="1">
    <citation type="submission" date="2023-07" db="EMBL/GenBank/DDBJ databases">
        <title>Sequencing the genomes of 1000 actinobacteria strains.</title>
        <authorList>
            <person name="Klenk H.-P."/>
        </authorList>
    </citation>
    <scope>NUCLEOTIDE SEQUENCE</scope>
    <source>
        <strain evidence="1">DSM 45977</strain>
    </source>
</reference>
<keyword evidence="2" id="KW-1185">Reference proteome</keyword>
<dbReference type="Proteomes" id="UP001180845">
    <property type="component" value="Unassembled WGS sequence"/>
</dbReference>
<organism evidence="1 2">
    <name type="scientific">Haloactinomyces albus</name>
    <dbReference type="NCBI Taxonomy" id="1352928"/>
    <lineage>
        <taxon>Bacteria</taxon>
        <taxon>Bacillati</taxon>
        <taxon>Actinomycetota</taxon>
        <taxon>Actinomycetes</taxon>
        <taxon>Actinopolysporales</taxon>
        <taxon>Actinopolysporaceae</taxon>
        <taxon>Haloactinomyces</taxon>
    </lineage>
</organism>
<proteinExistence type="predicted"/>